<dbReference type="Pfam" id="PF00078">
    <property type="entry name" value="RVT_1"/>
    <property type="match status" value="1"/>
</dbReference>
<dbReference type="InterPro" id="IPR021109">
    <property type="entry name" value="Peptidase_aspartic_dom_sf"/>
</dbReference>
<evidence type="ECO:0000256" key="8">
    <source>
        <dbReference type="ARBA" id="ARBA00022801"/>
    </source>
</evidence>
<dbReference type="GO" id="GO:0004190">
    <property type="term" value="F:aspartic-type endopeptidase activity"/>
    <property type="evidence" value="ECO:0007669"/>
    <property type="project" value="UniProtKB-KW"/>
</dbReference>
<evidence type="ECO:0000256" key="13">
    <source>
        <dbReference type="ARBA" id="ARBA00023125"/>
    </source>
</evidence>
<dbReference type="SUPFAM" id="SSF57756">
    <property type="entry name" value="Retrovirus zinc finger-like domains"/>
    <property type="match status" value="1"/>
</dbReference>
<dbReference type="InterPro" id="IPR043128">
    <property type="entry name" value="Rev_trsase/Diguanyl_cyclase"/>
</dbReference>
<dbReference type="GO" id="GO:0003964">
    <property type="term" value="F:RNA-directed DNA polymerase activity"/>
    <property type="evidence" value="ECO:0007669"/>
    <property type="project" value="UniProtKB-KW"/>
</dbReference>
<dbReference type="GO" id="GO:0006508">
    <property type="term" value="P:proteolysis"/>
    <property type="evidence" value="ECO:0007669"/>
    <property type="project" value="UniProtKB-KW"/>
</dbReference>
<evidence type="ECO:0000256" key="1">
    <source>
        <dbReference type="ARBA" id="ARBA00012493"/>
    </source>
</evidence>
<keyword evidence="5" id="KW-0540">Nuclease</keyword>
<evidence type="ECO:0000256" key="11">
    <source>
        <dbReference type="ARBA" id="ARBA00022908"/>
    </source>
</evidence>
<keyword evidence="14" id="KW-0511">Multifunctional enzyme</keyword>
<dbReference type="Gene3D" id="3.30.420.10">
    <property type="entry name" value="Ribonuclease H-like superfamily/Ribonuclease H"/>
    <property type="match status" value="1"/>
</dbReference>
<dbReference type="Gene3D" id="2.40.70.10">
    <property type="entry name" value="Acid Proteases"/>
    <property type="match status" value="1"/>
</dbReference>
<protein>
    <recommendedName>
        <fullName evidence="1">RNA-directed DNA polymerase</fullName>
        <ecNumber evidence="1">2.7.7.49</ecNumber>
    </recommendedName>
</protein>
<dbReference type="PROSITE" id="PS50175">
    <property type="entry name" value="ASP_PROT_RETROV"/>
    <property type="match status" value="1"/>
</dbReference>
<evidence type="ECO:0000256" key="6">
    <source>
        <dbReference type="ARBA" id="ARBA00022750"/>
    </source>
</evidence>
<dbReference type="PANTHER" id="PTHR37984">
    <property type="entry name" value="PROTEIN CBG26694"/>
    <property type="match status" value="1"/>
</dbReference>
<dbReference type="InterPro" id="IPR050951">
    <property type="entry name" value="Retrovirus_Pol_polyprotein"/>
</dbReference>
<dbReference type="EMBL" id="GFXV01005120">
    <property type="protein sequence ID" value="MBW16925.1"/>
    <property type="molecule type" value="Transcribed_RNA"/>
</dbReference>
<dbReference type="GO" id="GO:0008270">
    <property type="term" value="F:zinc ion binding"/>
    <property type="evidence" value="ECO:0007669"/>
    <property type="project" value="UniProtKB-KW"/>
</dbReference>
<dbReference type="Gene3D" id="3.10.10.10">
    <property type="entry name" value="HIV Type 1 Reverse Transcriptase, subunit A, domain 1"/>
    <property type="match status" value="1"/>
</dbReference>
<keyword evidence="9" id="KW-0460">Magnesium</keyword>
<evidence type="ECO:0000259" key="20">
    <source>
        <dbReference type="PROSITE" id="PS50994"/>
    </source>
</evidence>
<evidence type="ECO:0000256" key="14">
    <source>
        <dbReference type="ARBA" id="ARBA00023268"/>
    </source>
</evidence>
<evidence type="ECO:0000256" key="4">
    <source>
        <dbReference type="ARBA" id="ARBA00022695"/>
    </source>
</evidence>
<dbReference type="PROSITE" id="PS00141">
    <property type="entry name" value="ASP_PROTEASE"/>
    <property type="match status" value="1"/>
</dbReference>
<keyword evidence="12" id="KW-0695">RNA-directed DNA polymerase</keyword>
<gene>
    <name evidence="21" type="primary">TY3B-I_2</name>
</gene>
<evidence type="ECO:0000256" key="7">
    <source>
        <dbReference type="ARBA" id="ARBA00022759"/>
    </source>
</evidence>
<keyword evidence="4" id="KW-0548">Nucleotidyltransferase</keyword>
<accession>A0A2H8TRV6</accession>
<dbReference type="GO" id="GO:0004519">
    <property type="term" value="F:endonuclease activity"/>
    <property type="evidence" value="ECO:0007669"/>
    <property type="project" value="UniProtKB-KW"/>
</dbReference>
<dbReference type="InterPro" id="IPR018061">
    <property type="entry name" value="Retropepsins"/>
</dbReference>
<dbReference type="FunFam" id="3.30.70.270:FF:000020">
    <property type="entry name" value="Transposon Tf2-6 polyprotein-like Protein"/>
    <property type="match status" value="1"/>
</dbReference>
<dbReference type="SUPFAM" id="SSF53098">
    <property type="entry name" value="Ribonuclease H-like"/>
    <property type="match status" value="1"/>
</dbReference>
<feature type="region of interest" description="Disordered" evidence="16">
    <location>
        <begin position="1"/>
        <end position="27"/>
    </location>
</feature>
<evidence type="ECO:0000256" key="10">
    <source>
        <dbReference type="ARBA" id="ARBA00022884"/>
    </source>
</evidence>
<evidence type="ECO:0000256" key="12">
    <source>
        <dbReference type="ARBA" id="ARBA00022918"/>
    </source>
</evidence>
<keyword evidence="15" id="KW-0479">Metal-binding</keyword>
<evidence type="ECO:0000256" key="15">
    <source>
        <dbReference type="PROSITE-ProRule" id="PRU00047"/>
    </source>
</evidence>
<keyword evidence="10" id="KW-0694">RNA-binding</keyword>
<keyword evidence="7" id="KW-0255">Endonuclease</keyword>
<keyword evidence="11" id="KW-0229">DNA integration</keyword>
<proteinExistence type="predicted"/>
<dbReference type="SUPFAM" id="SSF56672">
    <property type="entry name" value="DNA/RNA polymerases"/>
    <property type="match status" value="1"/>
</dbReference>
<dbReference type="Pfam" id="PF00077">
    <property type="entry name" value="RVP"/>
    <property type="match status" value="1"/>
</dbReference>
<name>A0A2H8TRV6_9HEMI</name>
<feature type="domain" description="Reverse transcriptase" evidence="19">
    <location>
        <begin position="628"/>
        <end position="808"/>
    </location>
</feature>
<evidence type="ECO:0000256" key="2">
    <source>
        <dbReference type="ARBA" id="ARBA00022670"/>
    </source>
</evidence>
<feature type="domain" description="Peptidase A2" evidence="18">
    <location>
        <begin position="423"/>
        <end position="503"/>
    </location>
</feature>
<evidence type="ECO:0000256" key="3">
    <source>
        <dbReference type="ARBA" id="ARBA00022679"/>
    </source>
</evidence>
<dbReference type="InterPro" id="IPR001584">
    <property type="entry name" value="Integrase_cat-core"/>
</dbReference>
<evidence type="ECO:0000259" key="19">
    <source>
        <dbReference type="PROSITE" id="PS50878"/>
    </source>
</evidence>
<evidence type="ECO:0000256" key="5">
    <source>
        <dbReference type="ARBA" id="ARBA00022722"/>
    </source>
</evidence>
<evidence type="ECO:0000256" key="16">
    <source>
        <dbReference type="SAM" id="MobiDB-lite"/>
    </source>
</evidence>
<dbReference type="InterPro" id="IPR036875">
    <property type="entry name" value="Znf_CCHC_sf"/>
</dbReference>
<dbReference type="GO" id="GO:0003677">
    <property type="term" value="F:DNA binding"/>
    <property type="evidence" value="ECO:0007669"/>
    <property type="project" value="UniProtKB-KW"/>
</dbReference>
<dbReference type="GO" id="GO:0015074">
    <property type="term" value="P:DNA integration"/>
    <property type="evidence" value="ECO:0007669"/>
    <property type="project" value="UniProtKB-KW"/>
</dbReference>
<keyword evidence="8" id="KW-0378">Hydrolase</keyword>
<keyword evidence="2" id="KW-0645">Protease</keyword>
<dbReference type="PROSITE" id="PS50158">
    <property type="entry name" value="ZF_CCHC"/>
    <property type="match status" value="1"/>
</dbReference>
<dbReference type="InterPro" id="IPR041588">
    <property type="entry name" value="Integrase_H2C2"/>
</dbReference>
<evidence type="ECO:0000259" key="18">
    <source>
        <dbReference type="PROSITE" id="PS50175"/>
    </source>
</evidence>
<keyword evidence="15" id="KW-0863">Zinc-finger</keyword>
<dbReference type="PROSITE" id="PS50994">
    <property type="entry name" value="INTEGRASE"/>
    <property type="match status" value="1"/>
</dbReference>
<keyword evidence="6" id="KW-0064">Aspartyl protease</keyword>
<dbReference type="Pfam" id="PF17919">
    <property type="entry name" value="RT_RNaseH_2"/>
    <property type="match status" value="1"/>
</dbReference>
<dbReference type="PANTHER" id="PTHR37984:SF5">
    <property type="entry name" value="PROTEIN NYNRIN-LIKE"/>
    <property type="match status" value="1"/>
</dbReference>
<dbReference type="Pfam" id="PF00665">
    <property type="entry name" value="rve"/>
    <property type="match status" value="1"/>
</dbReference>
<keyword evidence="15" id="KW-0862">Zinc</keyword>
<dbReference type="SUPFAM" id="SSF50630">
    <property type="entry name" value="Acid proteases"/>
    <property type="match status" value="1"/>
</dbReference>
<dbReference type="InterPro" id="IPR001969">
    <property type="entry name" value="Aspartic_peptidase_AS"/>
</dbReference>
<dbReference type="InterPro" id="IPR041577">
    <property type="entry name" value="RT_RNaseH_2"/>
</dbReference>
<dbReference type="Gene3D" id="4.10.60.10">
    <property type="entry name" value="Zinc finger, CCHC-type"/>
    <property type="match status" value="1"/>
</dbReference>
<organism evidence="21">
    <name type="scientific">Melanaphis sacchari</name>
    <dbReference type="NCBI Taxonomy" id="742174"/>
    <lineage>
        <taxon>Eukaryota</taxon>
        <taxon>Metazoa</taxon>
        <taxon>Ecdysozoa</taxon>
        <taxon>Arthropoda</taxon>
        <taxon>Hexapoda</taxon>
        <taxon>Insecta</taxon>
        <taxon>Pterygota</taxon>
        <taxon>Neoptera</taxon>
        <taxon>Paraneoptera</taxon>
        <taxon>Hemiptera</taxon>
        <taxon>Sternorrhyncha</taxon>
        <taxon>Aphidomorpha</taxon>
        <taxon>Aphidoidea</taxon>
        <taxon>Aphididae</taxon>
        <taxon>Aphidini</taxon>
        <taxon>Melanaphis</taxon>
    </lineage>
</organism>
<dbReference type="OrthoDB" id="6627185at2759"/>
<feature type="compositionally biased region" description="Polar residues" evidence="16">
    <location>
        <begin position="1"/>
        <end position="10"/>
    </location>
</feature>
<reference evidence="21" key="1">
    <citation type="submission" date="2017-10" db="EMBL/GenBank/DDBJ databases">
        <title>Transcriptome Assembly of Sugarcane Aphid Adults.</title>
        <authorList>
            <person name="Scully E.D."/>
            <person name="Palmer N.A."/>
            <person name="Geib S.M."/>
            <person name="Sarath G."/>
            <person name="Sattler S.E."/>
        </authorList>
    </citation>
    <scope>NUCLEOTIDE SEQUENCE</scope>
    <source>
        <tissue evidence="21">Whole body</tissue>
    </source>
</reference>
<feature type="compositionally biased region" description="Basic and acidic residues" evidence="16">
    <location>
        <begin position="15"/>
        <end position="27"/>
    </location>
</feature>
<dbReference type="PROSITE" id="PS50878">
    <property type="entry name" value="RT_POL"/>
    <property type="match status" value="1"/>
</dbReference>
<evidence type="ECO:0000259" key="17">
    <source>
        <dbReference type="PROSITE" id="PS50158"/>
    </source>
</evidence>
<dbReference type="CDD" id="cd09274">
    <property type="entry name" value="RNase_HI_RT_Ty3"/>
    <property type="match status" value="1"/>
</dbReference>
<evidence type="ECO:0000256" key="9">
    <source>
        <dbReference type="ARBA" id="ARBA00022842"/>
    </source>
</evidence>
<dbReference type="SMART" id="SM00343">
    <property type="entry name" value="ZnF_C2HC"/>
    <property type="match status" value="2"/>
</dbReference>
<dbReference type="InterPro" id="IPR012337">
    <property type="entry name" value="RNaseH-like_sf"/>
</dbReference>
<dbReference type="CDD" id="cd01647">
    <property type="entry name" value="RT_LTR"/>
    <property type="match status" value="1"/>
</dbReference>
<dbReference type="GO" id="GO:0003723">
    <property type="term" value="F:RNA binding"/>
    <property type="evidence" value="ECO:0007669"/>
    <property type="project" value="UniProtKB-KW"/>
</dbReference>
<keyword evidence="3" id="KW-0808">Transferase</keyword>
<dbReference type="InterPro" id="IPR001995">
    <property type="entry name" value="Peptidase_A2_cat"/>
</dbReference>
<dbReference type="InterPro" id="IPR000477">
    <property type="entry name" value="RT_dom"/>
</dbReference>
<dbReference type="Gene3D" id="3.30.70.270">
    <property type="match status" value="2"/>
</dbReference>
<dbReference type="InterPro" id="IPR001878">
    <property type="entry name" value="Znf_CCHC"/>
</dbReference>
<dbReference type="EC" id="2.7.7.49" evidence="1"/>
<feature type="domain" description="CCHC-type" evidence="17">
    <location>
        <begin position="330"/>
        <end position="345"/>
    </location>
</feature>
<dbReference type="Pfam" id="PF17921">
    <property type="entry name" value="Integrase_H2C2"/>
    <property type="match status" value="1"/>
</dbReference>
<sequence length="1433" mass="164731">MSNTNNTVGMTTRARANETKNDGERNEGNLNVMGIAQRNENAQSVVVLTEENSQHNVFANGETIGEQNNSTNASQNGSNVESVNAVDTNAMLNTLMVQNNMLMELLKLQQNKPLNDITIAPDLNKSIPAFNGLNTGYQALDWLRTVNGVANLHRWPDNFKLQSVRAHLEGAARHWYASRDIENWPDFERQFHKTFVGTVMTGDRWKEMSRRVQVRNENVHEYFHEKVHLCKMVGMSFYEMKIQILEGLYSKDLCVYLLSRNHKDEDELLSDVVEYGRLDASRSSRIRHTNIDNKEKDTQKAGVTRSTMVAMPKKDQTKTATTGALTIRSCYNCGSKDHISPQCPKPRREKGACYECAATDHQIGACPTRKKRFGDDGKPGSAGLMNIDVESDSGPTDEYPLPYEVRCEYNVPVEEEEECHVSFNAVVDTGSPVSLLKREFVPNNNCVLKSADGCNFSGINGAKVDVLGIFETKLLVNNNMMKITFYIVSNNTMSASAILGRDLLTKPGYKIEFINNEVNIIKVNESETVKETVDNWNEILCIDFNSDINVRTDTVNISPNLDRDVYDKFIKIYNDEYLARINVEPNSDDNCNFEMKIVLKHEQPISFRPRRLSYSEQGSLRNIINELLSENIIRPSNSPYSSPIVLVRKKNKSFRLCVDYRELNKITVKDNFPAPLIDDQLDRLKGKQIFTSLDLKNGFHHVRMNEASIPYTSFVTPVGQYEYLRMPFGLSNSPRVFNRYVQSIFHDLICRGKLLVYLDDLLIATQTFPEHFKILTEVFRIAAKHKLRFNVDKCSFGYCEVEYLGYIVNKHGIQASTKHVDAMLNYPVPKNQKQVRQFLGLASYFRRFICNFSVIAKPLYDLVKKNVDFIFGEQEQEAFKYLSSILTKTPVLAIYSPTAETELHCDASSSGFGAILLQKQPDNKFKPVFYFSQRTSPVESKYHSFELECLAVVYAIKRFHVYLYGISFKVMTDCDSFRLTLNKQDVNTRISRWALFLQNYDFSIFHRPNKNMQHVDAFSRCHAILVLESNTFEQVLAVRQSTDDDIVQIKNKLLTSDNKFYELRNGLIYRKENKRIRFYVPKTMENNVIRTCHDDMAHVGLLKVIENISRVYWFPDMKNKVRRYLDNCLKCIEFSRPSGRKEGFLFSIPKGDKPFITLHIDHLGPLEKTNYKNKFIFVIIDAFSKFVRLYPCRTTKSDEVIKHLRNYFQTYSKPCQIISDRGTSFTATNFKEFLKDESVKLTLVASGTPRANGQVEIVNKSIVPMLAKLTELTSRWDRVLQKVEFAINNTVHSSTGQSPSMLLFGVHQVGEINDEIRRILENNVTDNPREMGVLRTKAAERIIRSQDSNVTQYNAKRKEPTIYKEGDYVMITNVDVTIGQNKKLIPKFRGPYVVRKVLDRDRYIVGDIEEFQLTQRPYEGIVGPDRMKMWIRV</sequence>
<feature type="domain" description="Integrase catalytic" evidence="20">
    <location>
        <begin position="1150"/>
        <end position="1307"/>
    </location>
</feature>
<dbReference type="InterPro" id="IPR036397">
    <property type="entry name" value="RNaseH_sf"/>
</dbReference>
<keyword evidence="13" id="KW-0238">DNA-binding</keyword>
<dbReference type="Gene3D" id="1.10.340.70">
    <property type="match status" value="1"/>
</dbReference>
<dbReference type="GO" id="GO:0042575">
    <property type="term" value="C:DNA polymerase complex"/>
    <property type="evidence" value="ECO:0007669"/>
    <property type="project" value="UniProtKB-ARBA"/>
</dbReference>
<evidence type="ECO:0000313" key="21">
    <source>
        <dbReference type="EMBL" id="MBW16925.1"/>
    </source>
</evidence>
<dbReference type="InterPro" id="IPR043502">
    <property type="entry name" value="DNA/RNA_pol_sf"/>
</dbReference>